<dbReference type="InterPro" id="IPR046268">
    <property type="entry name" value="DUF6301"/>
</dbReference>
<organism evidence="1 2">
    <name type="scientific">Actinoplanes auranticolor</name>
    <dbReference type="NCBI Taxonomy" id="47988"/>
    <lineage>
        <taxon>Bacteria</taxon>
        <taxon>Bacillati</taxon>
        <taxon>Actinomycetota</taxon>
        <taxon>Actinomycetes</taxon>
        <taxon>Micromonosporales</taxon>
        <taxon>Micromonosporaceae</taxon>
        <taxon>Actinoplanes</taxon>
    </lineage>
</organism>
<dbReference type="Proteomes" id="UP000681340">
    <property type="component" value="Unassembled WGS sequence"/>
</dbReference>
<evidence type="ECO:0000313" key="1">
    <source>
        <dbReference type="EMBL" id="GIM66115.1"/>
    </source>
</evidence>
<reference evidence="1" key="1">
    <citation type="submission" date="2021-03" db="EMBL/GenBank/DDBJ databases">
        <title>Whole genome shotgun sequence of Actinoplanes auranticolor NBRC 12245.</title>
        <authorList>
            <person name="Komaki H."/>
            <person name="Tamura T."/>
        </authorList>
    </citation>
    <scope>NUCLEOTIDE SEQUENCE</scope>
    <source>
        <strain evidence="1">NBRC 12245</strain>
    </source>
</reference>
<comment type="caution">
    <text evidence="1">The sequence shown here is derived from an EMBL/GenBank/DDBJ whole genome shotgun (WGS) entry which is preliminary data.</text>
</comment>
<dbReference type="Pfam" id="PF19818">
    <property type="entry name" value="DUF6301"/>
    <property type="match status" value="1"/>
</dbReference>
<sequence length="161" mass="17226">MTAHVTLDKDALRSLLTAVRDTSWSWTEDGVPALAERFGWTLVEVLPGMGAVADAGHGLGAKAFRLNFEQGGVWQVSMRITSRVAEKDPADQAFLEEVFAGVQEVGADVFGSPATPHPSTVPQVRWRGEQTTLAVRNLKVAVTLTWAPNASQDAVDAADQG</sequence>
<protein>
    <submittedName>
        <fullName evidence="1">Uncharacterized protein</fullName>
    </submittedName>
</protein>
<gene>
    <name evidence="1" type="ORF">Aau02nite_21740</name>
</gene>
<accession>A0A919VK29</accession>
<proteinExistence type="predicted"/>
<name>A0A919VK29_9ACTN</name>
<dbReference type="EMBL" id="BOQL01000018">
    <property type="protein sequence ID" value="GIM66115.1"/>
    <property type="molecule type" value="Genomic_DNA"/>
</dbReference>
<dbReference type="RefSeq" id="WP_212988207.1">
    <property type="nucleotide sequence ID" value="NZ_BAABEA010000009.1"/>
</dbReference>
<keyword evidence="2" id="KW-1185">Reference proteome</keyword>
<evidence type="ECO:0000313" key="2">
    <source>
        <dbReference type="Proteomes" id="UP000681340"/>
    </source>
</evidence>
<dbReference type="AlphaFoldDB" id="A0A919VK29"/>